<evidence type="ECO:0000256" key="12">
    <source>
        <dbReference type="ARBA" id="ARBA00040080"/>
    </source>
</evidence>
<comment type="caution">
    <text evidence="15">The sequence shown here is derived from an EMBL/GenBank/DDBJ whole genome shotgun (WGS) entry which is preliminary data.</text>
</comment>
<evidence type="ECO:0000256" key="6">
    <source>
        <dbReference type="ARBA" id="ARBA00022692"/>
    </source>
</evidence>
<dbReference type="GO" id="GO:0010043">
    <property type="term" value="P:response to zinc ion"/>
    <property type="evidence" value="ECO:0007669"/>
    <property type="project" value="TreeGrafter"/>
</dbReference>
<dbReference type="InterPro" id="IPR001626">
    <property type="entry name" value="ABC_TroCD"/>
</dbReference>
<evidence type="ECO:0000256" key="3">
    <source>
        <dbReference type="ARBA" id="ARBA00008034"/>
    </source>
</evidence>
<keyword evidence="7" id="KW-0862">Zinc</keyword>
<keyword evidence="5" id="KW-1003">Cell membrane</keyword>
<evidence type="ECO:0000256" key="10">
    <source>
        <dbReference type="ARBA" id="ARBA00023065"/>
    </source>
</evidence>
<evidence type="ECO:0000313" key="15">
    <source>
        <dbReference type="EMBL" id="CCQ58533.1"/>
    </source>
</evidence>
<evidence type="ECO:0000256" key="5">
    <source>
        <dbReference type="ARBA" id="ARBA00022475"/>
    </source>
</evidence>
<feature type="transmembrane region" description="Helical" evidence="14">
    <location>
        <begin position="54"/>
        <end position="71"/>
    </location>
</feature>
<evidence type="ECO:0000256" key="8">
    <source>
        <dbReference type="ARBA" id="ARBA00022906"/>
    </source>
</evidence>
<reference evidence="15 16" key="2">
    <citation type="submission" date="2013-09" db="EMBL/GenBank/DDBJ databases">
        <title>Whole genome comparison of six Crocosphaera watsonii strains with differing phenotypes.</title>
        <authorList>
            <person name="Bench S.R."/>
            <person name="Heller P."/>
            <person name="Frank I."/>
            <person name="Arciniega M."/>
            <person name="Shilova I.N."/>
            <person name="Zehr J.P."/>
        </authorList>
    </citation>
    <scope>NUCLEOTIDE SEQUENCE [LARGE SCALE GENOMIC DNA]</scope>
    <source>
        <strain evidence="15 16">WH 0005</strain>
    </source>
</reference>
<evidence type="ECO:0000256" key="13">
    <source>
        <dbReference type="RuleBase" id="RU003943"/>
    </source>
</evidence>
<dbReference type="GO" id="GO:0043190">
    <property type="term" value="C:ATP-binding cassette (ABC) transporter complex"/>
    <property type="evidence" value="ECO:0007669"/>
    <property type="project" value="InterPro"/>
</dbReference>
<keyword evidence="4 13" id="KW-0813">Transport</keyword>
<proteinExistence type="inferred from homology"/>
<dbReference type="GO" id="GO:0006829">
    <property type="term" value="P:zinc ion transport"/>
    <property type="evidence" value="ECO:0007669"/>
    <property type="project" value="UniProtKB-KW"/>
</dbReference>
<keyword evidence="11 14" id="KW-0472">Membrane</keyword>
<evidence type="ECO:0000256" key="2">
    <source>
        <dbReference type="ARBA" id="ARBA00004651"/>
    </source>
</evidence>
<dbReference type="GO" id="GO:0055085">
    <property type="term" value="P:transmembrane transport"/>
    <property type="evidence" value="ECO:0007669"/>
    <property type="project" value="InterPro"/>
</dbReference>
<feature type="transmembrane region" description="Helical" evidence="14">
    <location>
        <begin position="83"/>
        <end position="103"/>
    </location>
</feature>
<dbReference type="Proteomes" id="UP000017981">
    <property type="component" value="Unassembled WGS sequence"/>
</dbReference>
<name>T2IZT1_CROWT</name>
<dbReference type="Gene3D" id="1.10.3470.10">
    <property type="entry name" value="ABC transporter involved in vitamin B12 uptake, BtuC"/>
    <property type="match status" value="1"/>
</dbReference>
<evidence type="ECO:0000256" key="11">
    <source>
        <dbReference type="ARBA" id="ARBA00023136"/>
    </source>
</evidence>
<evidence type="ECO:0000256" key="4">
    <source>
        <dbReference type="ARBA" id="ARBA00022448"/>
    </source>
</evidence>
<comment type="similarity">
    <text evidence="3 13">Belongs to the ABC-3 integral membrane protein family.</text>
</comment>
<protein>
    <recommendedName>
        <fullName evidence="12">High-affinity zinc uptake system membrane protein ZnuB</fullName>
    </recommendedName>
</protein>
<comment type="subcellular location">
    <subcellularLocation>
        <location evidence="2 13">Cell membrane</location>
        <topology evidence="2 13">Multi-pass membrane protein</topology>
    </subcellularLocation>
</comment>
<feature type="transmembrane region" description="Helical" evidence="14">
    <location>
        <begin position="123"/>
        <end position="141"/>
    </location>
</feature>
<accession>T2IZT1</accession>
<evidence type="ECO:0000256" key="1">
    <source>
        <dbReference type="ARBA" id="ARBA00002313"/>
    </source>
</evidence>
<reference evidence="15 16" key="1">
    <citation type="submission" date="2013-01" db="EMBL/GenBank/DDBJ databases">
        <authorList>
            <person name="Bench S."/>
        </authorList>
    </citation>
    <scope>NUCLEOTIDE SEQUENCE [LARGE SCALE GENOMIC DNA]</scope>
    <source>
        <strain evidence="15 16">WH 0005</strain>
    </source>
</reference>
<evidence type="ECO:0000256" key="7">
    <source>
        <dbReference type="ARBA" id="ARBA00022833"/>
    </source>
</evidence>
<keyword evidence="10" id="KW-0406">Ion transport</keyword>
<dbReference type="PANTHER" id="PTHR30477">
    <property type="entry name" value="ABC-TRANSPORTER METAL-BINDING PROTEIN"/>
    <property type="match status" value="1"/>
</dbReference>
<comment type="function">
    <text evidence="1">Involved in the high-affinity zinc uptake transport system.</text>
</comment>
<dbReference type="PANTHER" id="PTHR30477:SF23">
    <property type="entry name" value="HIGH-AFFINITY ZINC UPTAKE SYSTEM MEMBRANE PROTEIN ZNUB"/>
    <property type="match status" value="1"/>
</dbReference>
<keyword evidence="9 14" id="KW-1133">Transmembrane helix</keyword>
<keyword evidence="6 13" id="KW-0812">Transmembrane</keyword>
<keyword evidence="8" id="KW-0864">Zinc transport</keyword>
<dbReference type="EMBL" id="CAQL01001041">
    <property type="protein sequence ID" value="CCQ58533.1"/>
    <property type="molecule type" value="Genomic_DNA"/>
</dbReference>
<sequence length="171" mass="18156">MQRAVLGGVLLGILGGILGSFLILRRLSLFGDTVGHSAMLGVVLAALLELPTTWTLIGFTVAFGLGVIYLIDKTDLGSDTVLCISLSGSIALGTIGFSYLKGYRGNLLSILFGDILAISNTDLILLLLLLAVTVAWIIMSLPEQILLTLNRDLALVKGVPVSSNRYFLSCF</sequence>
<evidence type="ECO:0000256" key="14">
    <source>
        <dbReference type="SAM" id="Phobius"/>
    </source>
</evidence>
<dbReference type="AlphaFoldDB" id="T2IZT1"/>
<evidence type="ECO:0000256" key="9">
    <source>
        <dbReference type="ARBA" id="ARBA00022989"/>
    </source>
</evidence>
<evidence type="ECO:0000313" key="16">
    <source>
        <dbReference type="Proteomes" id="UP000017981"/>
    </source>
</evidence>
<dbReference type="SUPFAM" id="SSF81345">
    <property type="entry name" value="ABC transporter involved in vitamin B12 uptake, BtuC"/>
    <property type="match status" value="1"/>
</dbReference>
<feature type="transmembrane region" description="Helical" evidence="14">
    <location>
        <begin position="6"/>
        <end position="24"/>
    </location>
</feature>
<dbReference type="Pfam" id="PF00950">
    <property type="entry name" value="ABC-3"/>
    <property type="match status" value="1"/>
</dbReference>
<organism evidence="15 16">
    <name type="scientific">Crocosphaera watsonii WH 0005</name>
    <dbReference type="NCBI Taxonomy" id="423472"/>
    <lineage>
        <taxon>Bacteria</taxon>
        <taxon>Bacillati</taxon>
        <taxon>Cyanobacteriota</taxon>
        <taxon>Cyanophyceae</taxon>
        <taxon>Oscillatoriophycideae</taxon>
        <taxon>Chroococcales</taxon>
        <taxon>Aphanothecaceae</taxon>
        <taxon>Crocosphaera</taxon>
    </lineage>
</organism>
<dbReference type="InterPro" id="IPR037294">
    <property type="entry name" value="ABC_BtuC-like"/>
</dbReference>
<gene>
    <name evidence="15" type="ORF">CWATWH0005_1167</name>
</gene>